<feature type="domain" description="Solute-binding protein family 3/N-terminal" evidence="4">
    <location>
        <begin position="26"/>
        <end position="251"/>
    </location>
</feature>
<name>A0A5R9LE81_9ENTR</name>
<dbReference type="Pfam" id="PF00497">
    <property type="entry name" value="SBP_bac_3"/>
    <property type="match status" value="1"/>
</dbReference>
<dbReference type="RefSeq" id="WP_138362325.1">
    <property type="nucleotide sequence ID" value="NZ_JBCIVH010000027.1"/>
</dbReference>
<evidence type="ECO:0000313" key="6">
    <source>
        <dbReference type="Proteomes" id="UP000307430"/>
    </source>
</evidence>
<dbReference type="SMART" id="SM00062">
    <property type="entry name" value="PBPb"/>
    <property type="match status" value="1"/>
</dbReference>
<dbReference type="PANTHER" id="PTHR35936">
    <property type="entry name" value="MEMBRANE-BOUND LYTIC MUREIN TRANSGLYCOSYLASE F"/>
    <property type="match status" value="1"/>
</dbReference>
<dbReference type="InterPro" id="IPR001638">
    <property type="entry name" value="Solute-binding_3/MltF_N"/>
</dbReference>
<sequence>MKTFLKSAVTSLLFIGCIAQAQDEHTLRVGSDITSPPYIYYDANKKPAGFDAEFMQALATAGKFKLQFNDTRFENLILGLNAGKFDVIASSMFIKPERAKVIDFIPYANAGLGFLVKSTSAFKPQQPLELCGKRVGIIKGAAYISTLNKVCADAGKTIDIREYPTSAEASQAVISGNVDAQADDVAVLKVAVDKTQGKLAISSKEVLFPVVLGIGVAKNHPEIKKELESAFTIIKNNGVYQSLLNKYNLVSPTPEQFRIATGE</sequence>
<evidence type="ECO:0000256" key="3">
    <source>
        <dbReference type="SAM" id="SignalP"/>
    </source>
</evidence>
<dbReference type="PROSITE" id="PS51257">
    <property type="entry name" value="PROKAR_LIPOPROTEIN"/>
    <property type="match status" value="1"/>
</dbReference>
<protein>
    <submittedName>
        <fullName evidence="5">Amino acid ABC transporter substrate-binding protein</fullName>
    </submittedName>
</protein>
<proteinExistence type="inferred from homology"/>
<organism evidence="5 6">
    <name type="scientific">Klebsiella indica</name>
    <dbReference type="NCBI Taxonomy" id="2582917"/>
    <lineage>
        <taxon>Bacteria</taxon>
        <taxon>Pseudomonadati</taxon>
        <taxon>Pseudomonadota</taxon>
        <taxon>Gammaproteobacteria</taxon>
        <taxon>Enterobacterales</taxon>
        <taxon>Enterobacteriaceae</taxon>
        <taxon>Klebsiella/Raoultella group</taxon>
        <taxon>Klebsiella</taxon>
    </lineage>
</organism>
<comment type="similarity">
    <text evidence="1">Belongs to the bacterial solute-binding protein 3 family.</text>
</comment>
<keyword evidence="2 3" id="KW-0732">Signal</keyword>
<dbReference type="Gene3D" id="3.40.190.10">
    <property type="entry name" value="Periplasmic binding protein-like II"/>
    <property type="match status" value="2"/>
</dbReference>
<dbReference type="EMBL" id="VCHQ01000026">
    <property type="protein sequence ID" value="TLV11659.1"/>
    <property type="molecule type" value="Genomic_DNA"/>
</dbReference>
<feature type="signal peptide" evidence="3">
    <location>
        <begin position="1"/>
        <end position="21"/>
    </location>
</feature>
<dbReference type="Proteomes" id="UP000307430">
    <property type="component" value="Unassembled WGS sequence"/>
</dbReference>
<accession>A0A5R9LE81</accession>
<comment type="caution">
    <text evidence="5">The sequence shown here is derived from an EMBL/GenBank/DDBJ whole genome shotgun (WGS) entry which is preliminary data.</text>
</comment>
<gene>
    <name evidence="5" type="ORF">FE839_18970</name>
</gene>
<dbReference type="SUPFAM" id="SSF53850">
    <property type="entry name" value="Periplasmic binding protein-like II"/>
    <property type="match status" value="1"/>
</dbReference>
<evidence type="ECO:0000313" key="5">
    <source>
        <dbReference type="EMBL" id="TLV11659.1"/>
    </source>
</evidence>
<evidence type="ECO:0000256" key="1">
    <source>
        <dbReference type="ARBA" id="ARBA00010333"/>
    </source>
</evidence>
<dbReference type="AlphaFoldDB" id="A0A5R9LE81"/>
<evidence type="ECO:0000256" key="2">
    <source>
        <dbReference type="ARBA" id="ARBA00022729"/>
    </source>
</evidence>
<feature type="chain" id="PRO_5024421210" evidence="3">
    <location>
        <begin position="22"/>
        <end position="263"/>
    </location>
</feature>
<dbReference type="CDD" id="cd13530">
    <property type="entry name" value="PBP2_peptides_like"/>
    <property type="match status" value="1"/>
</dbReference>
<evidence type="ECO:0000259" key="4">
    <source>
        <dbReference type="SMART" id="SM00062"/>
    </source>
</evidence>
<reference evidence="5 6" key="1">
    <citation type="submission" date="2019-05" db="EMBL/GenBank/DDBJ databases">
        <title>Genome sequence of Klebsiella sp strain TOUT106.</title>
        <authorList>
            <person name="Rahi P."/>
            <person name="Chaudhari D."/>
        </authorList>
    </citation>
    <scope>NUCLEOTIDE SEQUENCE [LARGE SCALE GENOMIC DNA]</scope>
    <source>
        <strain evidence="5 6">TOUT106</strain>
    </source>
</reference>
<keyword evidence="6" id="KW-1185">Reference proteome</keyword>